<name>A0A809QWC4_9PROT</name>
<evidence type="ECO:0000259" key="1">
    <source>
        <dbReference type="Pfam" id="PF00561"/>
    </source>
</evidence>
<keyword evidence="2" id="KW-0378">Hydrolase</keyword>
<dbReference type="InterPro" id="IPR000073">
    <property type="entry name" value="AB_hydrolase_1"/>
</dbReference>
<reference evidence="2" key="1">
    <citation type="journal article" name="DNA Res.">
        <title>The physiological potential of anammox bacteria as revealed by their core genome structure.</title>
        <authorList>
            <person name="Okubo T."/>
            <person name="Toyoda A."/>
            <person name="Fukuhara K."/>
            <person name="Uchiyama I."/>
            <person name="Harigaya Y."/>
            <person name="Kuroiwa M."/>
            <person name="Suzuki T."/>
            <person name="Murakami Y."/>
            <person name="Suwa Y."/>
            <person name="Takami H."/>
        </authorList>
    </citation>
    <scope>NUCLEOTIDE SEQUENCE</scope>
    <source>
        <strain evidence="2">317325-3</strain>
    </source>
</reference>
<dbReference type="InterPro" id="IPR029058">
    <property type="entry name" value="AB_hydrolase_fold"/>
</dbReference>
<sequence length="274" mass="30367">MRLLGTLLTGLALGYAALAALLFVFQSRFVYFPEMGRADRATPADLRLPFEEVRLRTADGETLHGWFVPAPQARATVLFLHGNAGSIAHRLDWLPMFRQLRLSALMIDYRGFGASSGRPSEVGTYADAEAAWRHLTEARQIPPERIVVFGESLGGAVAAHLAARTRPAALVLHSAFTSAPDLAADLYPFLPARLLTRYAYDTLAAVRELRCPLLVAHSPGDEIVPLAHGRRLYEAADVPKQWLELAGGHNDGFIFMRDGWTRRFDEFLQRHLPA</sequence>
<evidence type="ECO:0000313" key="3">
    <source>
        <dbReference type="Proteomes" id="UP000662914"/>
    </source>
</evidence>
<feature type="domain" description="AB hydrolase-1" evidence="1">
    <location>
        <begin position="76"/>
        <end position="202"/>
    </location>
</feature>
<organism evidence="2 3">
    <name type="scientific">Candidatus Desulfobacillus denitrificans</name>
    <dbReference type="NCBI Taxonomy" id="2608985"/>
    <lineage>
        <taxon>Bacteria</taxon>
        <taxon>Pseudomonadati</taxon>
        <taxon>Pseudomonadota</taxon>
        <taxon>Betaproteobacteria</taxon>
        <taxon>Candidatus Desulfobacillus</taxon>
    </lineage>
</organism>
<dbReference type="EMBL" id="AP021857">
    <property type="protein sequence ID" value="BBO19740.1"/>
    <property type="molecule type" value="Genomic_DNA"/>
</dbReference>
<dbReference type="KEGG" id="ddz:DSYM_04390"/>
<dbReference type="GO" id="GO:0016787">
    <property type="term" value="F:hydrolase activity"/>
    <property type="evidence" value="ECO:0007669"/>
    <property type="project" value="UniProtKB-KW"/>
</dbReference>
<protein>
    <submittedName>
        <fullName evidence="2">Alpha/beta hydrolase</fullName>
    </submittedName>
</protein>
<dbReference type="SUPFAM" id="SSF53474">
    <property type="entry name" value="alpha/beta-Hydrolases"/>
    <property type="match status" value="1"/>
</dbReference>
<proteinExistence type="predicted"/>
<dbReference type="Proteomes" id="UP000662914">
    <property type="component" value="Chromosome"/>
</dbReference>
<evidence type="ECO:0000313" key="2">
    <source>
        <dbReference type="EMBL" id="BBO19740.1"/>
    </source>
</evidence>
<dbReference type="Gene3D" id="3.40.50.1820">
    <property type="entry name" value="alpha/beta hydrolase"/>
    <property type="match status" value="1"/>
</dbReference>
<dbReference type="PANTHER" id="PTHR12277:SF81">
    <property type="entry name" value="PROTEIN ABHD13"/>
    <property type="match status" value="1"/>
</dbReference>
<dbReference type="PANTHER" id="PTHR12277">
    <property type="entry name" value="ALPHA/BETA HYDROLASE DOMAIN-CONTAINING PROTEIN"/>
    <property type="match status" value="1"/>
</dbReference>
<dbReference type="AlphaFoldDB" id="A0A809QWC4"/>
<gene>
    <name evidence="2" type="ORF">DSYM_04390</name>
</gene>
<dbReference type="Pfam" id="PF00561">
    <property type="entry name" value="Abhydrolase_1"/>
    <property type="match status" value="1"/>
</dbReference>
<accession>A0A809QWC4</accession>